<dbReference type="InParanoid" id="G0QUG7"/>
<proteinExistence type="predicted"/>
<sequence>MQGYIEAIRNAQQSHLESIVNHAIQDTDVYQFTELFLKMIDYVISRDVKIQDIPNIKYKLYKM</sequence>
<reference evidence="1 2" key="1">
    <citation type="submission" date="2011-07" db="EMBL/GenBank/DDBJ databases">
        <authorList>
            <person name="Coyne R."/>
            <person name="Brami D."/>
            <person name="Johnson J."/>
            <person name="Hostetler J."/>
            <person name="Hannick L."/>
            <person name="Clark T."/>
            <person name="Cassidy-Hanley D."/>
            <person name="Inman J."/>
        </authorList>
    </citation>
    <scope>NUCLEOTIDE SEQUENCE [LARGE SCALE GENOMIC DNA]</scope>
    <source>
        <strain evidence="1 2">G5</strain>
    </source>
</reference>
<dbReference type="EMBL" id="GL983912">
    <property type="protein sequence ID" value="EGR31137.1"/>
    <property type="molecule type" value="Genomic_DNA"/>
</dbReference>
<dbReference type="Proteomes" id="UP000008983">
    <property type="component" value="Unassembled WGS sequence"/>
</dbReference>
<accession>G0QUG7</accession>
<keyword evidence="2" id="KW-1185">Reference proteome</keyword>
<name>G0QUG7_ICHMU</name>
<protein>
    <submittedName>
        <fullName evidence="1">Uncharacterized protein</fullName>
    </submittedName>
</protein>
<gene>
    <name evidence="1" type="ORF">IMG5_117020</name>
</gene>
<organism evidence="1 2">
    <name type="scientific">Ichthyophthirius multifiliis</name>
    <name type="common">White spot disease agent</name>
    <name type="synonym">Ich</name>
    <dbReference type="NCBI Taxonomy" id="5932"/>
    <lineage>
        <taxon>Eukaryota</taxon>
        <taxon>Sar</taxon>
        <taxon>Alveolata</taxon>
        <taxon>Ciliophora</taxon>
        <taxon>Intramacronucleata</taxon>
        <taxon>Oligohymenophorea</taxon>
        <taxon>Hymenostomatida</taxon>
        <taxon>Ophryoglenina</taxon>
        <taxon>Ichthyophthirius</taxon>
    </lineage>
</organism>
<evidence type="ECO:0000313" key="2">
    <source>
        <dbReference type="Proteomes" id="UP000008983"/>
    </source>
</evidence>
<dbReference type="GeneID" id="14907270"/>
<dbReference type="RefSeq" id="XP_004034623.1">
    <property type="nucleotide sequence ID" value="XM_004034575.1"/>
</dbReference>
<evidence type="ECO:0000313" key="1">
    <source>
        <dbReference type="EMBL" id="EGR31137.1"/>
    </source>
</evidence>
<dbReference type="AlphaFoldDB" id="G0QUG7"/>